<evidence type="ECO:0008006" key="10">
    <source>
        <dbReference type="Google" id="ProtNLM"/>
    </source>
</evidence>
<dbReference type="SUPFAM" id="SSF52058">
    <property type="entry name" value="L domain-like"/>
    <property type="match status" value="1"/>
</dbReference>
<dbReference type="Gramene" id="CDP11637">
    <property type="protein sequence ID" value="CDP11637"/>
    <property type="gene ID" value="GSCOC_T00034027001"/>
</dbReference>
<protein>
    <recommendedName>
        <fullName evidence="10">Leucine-rich repeat-containing N-terminal plant-type domain-containing protein</fullName>
    </recommendedName>
</protein>
<organism evidence="8 9">
    <name type="scientific">Coffea canephora</name>
    <name type="common">Robusta coffee</name>
    <dbReference type="NCBI Taxonomy" id="49390"/>
    <lineage>
        <taxon>Eukaryota</taxon>
        <taxon>Viridiplantae</taxon>
        <taxon>Streptophyta</taxon>
        <taxon>Embryophyta</taxon>
        <taxon>Tracheophyta</taxon>
        <taxon>Spermatophyta</taxon>
        <taxon>Magnoliopsida</taxon>
        <taxon>eudicotyledons</taxon>
        <taxon>Gunneridae</taxon>
        <taxon>Pentapetalae</taxon>
        <taxon>asterids</taxon>
        <taxon>lamiids</taxon>
        <taxon>Gentianales</taxon>
        <taxon>Rubiaceae</taxon>
        <taxon>Ixoroideae</taxon>
        <taxon>Gardenieae complex</taxon>
        <taxon>Bertiereae - Coffeeae clade</taxon>
        <taxon>Coffeeae</taxon>
        <taxon>Coffea</taxon>
    </lineage>
</organism>
<dbReference type="PANTHER" id="PTHR48057">
    <property type="entry name" value="LEUCINE-RICH REPEAT SERINE/THREONINE-PROTEIN KINASE 1"/>
    <property type="match status" value="1"/>
</dbReference>
<evidence type="ECO:0000256" key="4">
    <source>
        <dbReference type="ARBA" id="ARBA00022729"/>
    </source>
</evidence>
<dbReference type="InParanoid" id="A0A068UTL0"/>
<dbReference type="STRING" id="49390.A0A068UTL0"/>
<dbReference type="FunFam" id="3.80.10.10:FF:000383">
    <property type="entry name" value="Leucine-rich repeat receptor protein kinase EMS1"/>
    <property type="match status" value="1"/>
</dbReference>
<keyword evidence="5" id="KW-0677">Repeat</keyword>
<dbReference type="InterPro" id="IPR001611">
    <property type="entry name" value="Leu-rich_rpt"/>
</dbReference>
<dbReference type="SMART" id="SM00369">
    <property type="entry name" value="LRR_TYP"/>
    <property type="match status" value="6"/>
</dbReference>
<evidence type="ECO:0000256" key="1">
    <source>
        <dbReference type="ARBA" id="ARBA00004236"/>
    </source>
</evidence>
<dbReference type="InterPro" id="IPR052595">
    <property type="entry name" value="LRRC69/RLP"/>
</dbReference>
<comment type="subcellular location">
    <subcellularLocation>
        <location evidence="1">Cell membrane</location>
    </subcellularLocation>
</comment>
<dbReference type="Pfam" id="PF00560">
    <property type="entry name" value="LRR_1"/>
    <property type="match status" value="6"/>
</dbReference>
<evidence type="ECO:0000256" key="6">
    <source>
        <dbReference type="ARBA" id="ARBA00023136"/>
    </source>
</evidence>
<dbReference type="PhylomeDB" id="A0A068UTL0"/>
<evidence type="ECO:0000313" key="8">
    <source>
        <dbReference type="EMBL" id="CDP11637.1"/>
    </source>
</evidence>
<dbReference type="FunFam" id="3.80.10.10:FF:000041">
    <property type="entry name" value="LRR receptor-like serine/threonine-protein kinase ERECTA"/>
    <property type="match status" value="1"/>
</dbReference>
<keyword evidence="3" id="KW-0433">Leucine-rich repeat</keyword>
<accession>A0A068UTL0</accession>
<dbReference type="GO" id="GO:0051707">
    <property type="term" value="P:response to other organism"/>
    <property type="evidence" value="ECO:0007669"/>
    <property type="project" value="UniProtKB-ARBA"/>
</dbReference>
<dbReference type="EMBL" id="HG739141">
    <property type="protein sequence ID" value="CDP11637.1"/>
    <property type="molecule type" value="Genomic_DNA"/>
</dbReference>
<keyword evidence="7" id="KW-0325">Glycoprotein</keyword>
<dbReference type="Gene3D" id="3.80.10.10">
    <property type="entry name" value="Ribonuclease Inhibitor"/>
    <property type="match status" value="3"/>
</dbReference>
<gene>
    <name evidence="8" type="ORF">GSCOC_T00034027001</name>
</gene>
<dbReference type="InterPro" id="IPR003591">
    <property type="entry name" value="Leu-rich_rpt_typical-subtyp"/>
</dbReference>
<dbReference type="Proteomes" id="UP000295252">
    <property type="component" value="Chromosome III"/>
</dbReference>
<dbReference type="AlphaFoldDB" id="A0A068UTL0"/>
<reference evidence="9" key="1">
    <citation type="journal article" date="2014" name="Science">
        <title>The coffee genome provides insight into the convergent evolution of caffeine biosynthesis.</title>
        <authorList>
            <person name="Denoeud F."/>
            <person name="Carretero-Paulet L."/>
            <person name="Dereeper A."/>
            <person name="Droc G."/>
            <person name="Guyot R."/>
            <person name="Pietrella M."/>
            <person name="Zheng C."/>
            <person name="Alberti A."/>
            <person name="Anthony F."/>
            <person name="Aprea G."/>
            <person name="Aury J.M."/>
            <person name="Bento P."/>
            <person name="Bernard M."/>
            <person name="Bocs S."/>
            <person name="Campa C."/>
            <person name="Cenci A."/>
            <person name="Combes M.C."/>
            <person name="Crouzillat D."/>
            <person name="Da Silva C."/>
            <person name="Daddiego L."/>
            <person name="De Bellis F."/>
            <person name="Dussert S."/>
            <person name="Garsmeur O."/>
            <person name="Gayraud T."/>
            <person name="Guignon V."/>
            <person name="Jahn K."/>
            <person name="Jamilloux V."/>
            <person name="Joet T."/>
            <person name="Labadie K."/>
            <person name="Lan T."/>
            <person name="Leclercq J."/>
            <person name="Lepelley M."/>
            <person name="Leroy T."/>
            <person name="Li L.T."/>
            <person name="Librado P."/>
            <person name="Lopez L."/>
            <person name="Munoz A."/>
            <person name="Noel B."/>
            <person name="Pallavicini A."/>
            <person name="Perrotta G."/>
            <person name="Poncet V."/>
            <person name="Pot D."/>
            <person name="Priyono X."/>
            <person name="Rigoreau M."/>
            <person name="Rouard M."/>
            <person name="Rozas J."/>
            <person name="Tranchant-Dubreuil C."/>
            <person name="VanBuren R."/>
            <person name="Zhang Q."/>
            <person name="Andrade A.C."/>
            <person name="Argout X."/>
            <person name="Bertrand B."/>
            <person name="de Kochko A."/>
            <person name="Graziosi G."/>
            <person name="Henry R.J."/>
            <person name="Jayarama X."/>
            <person name="Ming R."/>
            <person name="Nagai C."/>
            <person name="Rounsley S."/>
            <person name="Sankoff D."/>
            <person name="Giuliano G."/>
            <person name="Albert V.A."/>
            <person name="Wincker P."/>
            <person name="Lashermes P."/>
        </authorList>
    </citation>
    <scope>NUCLEOTIDE SEQUENCE [LARGE SCALE GENOMIC DNA]</scope>
    <source>
        <strain evidence="9">cv. DH200-94</strain>
    </source>
</reference>
<evidence type="ECO:0000256" key="5">
    <source>
        <dbReference type="ARBA" id="ARBA00022737"/>
    </source>
</evidence>
<dbReference type="InterPro" id="IPR032675">
    <property type="entry name" value="LRR_dom_sf"/>
</dbReference>
<evidence type="ECO:0000256" key="7">
    <source>
        <dbReference type="ARBA" id="ARBA00023180"/>
    </source>
</evidence>
<keyword evidence="6" id="KW-0472">Membrane</keyword>
<dbReference type="PANTHER" id="PTHR48057:SF29">
    <property type="entry name" value="OS02G0609900 PROTEIN"/>
    <property type="match status" value="1"/>
</dbReference>
<keyword evidence="2" id="KW-1003">Cell membrane</keyword>
<dbReference type="GO" id="GO:0005886">
    <property type="term" value="C:plasma membrane"/>
    <property type="evidence" value="ECO:0007669"/>
    <property type="project" value="UniProtKB-SubCell"/>
</dbReference>
<keyword evidence="9" id="KW-1185">Reference proteome</keyword>
<sequence>MGFEGTIPSQLGNLSFLVSLDMSNNSFHGYLPTGMSHLRLLSFMALSNNNLAEEIPSWLGALDRLQYLSMRNNSFLGDLPANICNNLSNLKEVDMSSNQLSGEILLSDLSNCSRLESLSLSYNQFSGSIPKELGRLKMPEVLHLAVNILEGNISCPKFGVTFEVYLNEIDFLHELIGLIPNEIGNLFKLESLDLGYNRFKWFNPTNLLFSVHVLLTIYIYLGRNNFSGVILASISNCSKLTEIYLGVNKFNGQIPNSIGIETPRNLDLCDNCLTGSIPNTMCGLQSLEYLYLSQNQISGRIPGCFNNLKDLLEVNMSSNFLRRPLALEIGELENLTKLDLSNDQFSGKFGIVGSIRFVYSSSLDHLFLANNSLQGSIPDKL</sequence>
<evidence type="ECO:0000313" key="9">
    <source>
        <dbReference type="Proteomes" id="UP000295252"/>
    </source>
</evidence>
<evidence type="ECO:0000256" key="3">
    <source>
        <dbReference type="ARBA" id="ARBA00022614"/>
    </source>
</evidence>
<evidence type="ECO:0000256" key="2">
    <source>
        <dbReference type="ARBA" id="ARBA00022475"/>
    </source>
</evidence>
<dbReference type="GO" id="GO:0006952">
    <property type="term" value="P:defense response"/>
    <property type="evidence" value="ECO:0007669"/>
    <property type="project" value="UniProtKB-ARBA"/>
</dbReference>
<name>A0A068UTL0_COFCA</name>
<keyword evidence="4" id="KW-0732">Signal</keyword>
<proteinExistence type="predicted"/>
<dbReference type="SUPFAM" id="SSF52047">
    <property type="entry name" value="RNI-like"/>
    <property type="match status" value="1"/>
</dbReference>